<proteinExistence type="inferred from homology"/>
<dbReference type="PANTHER" id="PTHR47428:SF1">
    <property type="entry name" value="REGULATORY PROTEIN MIG1-RELATED"/>
    <property type="match status" value="1"/>
</dbReference>
<comment type="function">
    <text evidence="12">Involved in glucose repression of glucose metabolism genes.</text>
</comment>
<keyword evidence="3" id="KW-0479">Metal-binding</keyword>
<keyword evidence="4" id="KW-0677">Repeat</keyword>
<name>C4XWN6_CLAL4</name>
<keyword evidence="5 14" id="KW-0863">Zinc-finger</keyword>
<dbReference type="Pfam" id="PF00096">
    <property type="entry name" value="zf-C2H2"/>
    <property type="match status" value="2"/>
</dbReference>
<dbReference type="PANTHER" id="PTHR47428">
    <property type="entry name" value="REGULATORY PROTEIN MIG1-RELATED"/>
    <property type="match status" value="1"/>
</dbReference>
<evidence type="ECO:0000256" key="13">
    <source>
        <dbReference type="ARBA" id="ARBA00068528"/>
    </source>
</evidence>
<feature type="domain" description="C2H2-type" evidence="16">
    <location>
        <begin position="39"/>
        <end position="68"/>
    </location>
</feature>
<evidence type="ECO:0000256" key="2">
    <source>
        <dbReference type="ARBA" id="ARBA00022491"/>
    </source>
</evidence>
<feature type="domain" description="C2H2-type" evidence="16">
    <location>
        <begin position="11"/>
        <end position="38"/>
    </location>
</feature>
<dbReference type="EMBL" id="CH408076">
    <property type="protein sequence ID" value="EEQ36235.1"/>
    <property type="molecule type" value="Genomic_DNA"/>
</dbReference>
<dbReference type="Proteomes" id="UP000007703">
    <property type="component" value="Unassembled WGS sequence"/>
</dbReference>
<evidence type="ECO:0000256" key="9">
    <source>
        <dbReference type="ARBA" id="ARBA00023163"/>
    </source>
</evidence>
<evidence type="ECO:0000256" key="8">
    <source>
        <dbReference type="ARBA" id="ARBA00023125"/>
    </source>
</evidence>
<dbReference type="HOGENOM" id="CLU_903158_0_0_1"/>
<keyword evidence="9" id="KW-0804">Transcription</keyword>
<evidence type="ECO:0000256" key="5">
    <source>
        <dbReference type="ARBA" id="ARBA00022771"/>
    </source>
</evidence>
<dbReference type="SUPFAM" id="SSF57667">
    <property type="entry name" value="beta-beta-alpha zinc fingers"/>
    <property type="match status" value="1"/>
</dbReference>
<protein>
    <recommendedName>
        <fullName evidence="13">Regulatory protein MIG1</fullName>
    </recommendedName>
</protein>
<sequence>MSEDKRNDRPYKCTMCDKAFHRLEHQTRHIRTHTGEKPHPCTFPGCTKRFSRSDELTRHLRIHNNPASRKRAAKFRSDDPEAYPVLVDAHGMPVIPVAFDGNTRYYPSHPYPVYVVNGGPMAPVAVPVMGDRRVFPVSSSPPGPPQGMGAREPPFAEFRGEPVFIAGEPMRTASGEQVFRPGEQVFRPESVMRPGDQYPREQIPREQYREAFVRNEPSRMALAKSASSASLASGSSSSGSLSTSPKPPMANEYVLRRAHASQLVFAKSKRQRFCRKLTAAWLVVAAPAHDAAQVACGCASNAAVADAA</sequence>
<evidence type="ECO:0000259" key="16">
    <source>
        <dbReference type="PROSITE" id="PS50157"/>
    </source>
</evidence>
<evidence type="ECO:0000256" key="11">
    <source>
        <dbReference type="ARBA" id="ARBA00038023"/>
    </source>
</evidence>
<dbReference type="SMART" id="SM00355">
    <property type="entry name" value="ZnF_C2H2"/>
    <property type="match status" value="2"/>
</dbReference>
<evidence type="ECO:0000256" key="14">
    <source>
        <dbReference type="PROSITE-ProRule" id="PRU00042"/>
    </source>
</evidence>
<evidence type="ECO:0000256" key="7">
    <source>
        <dbReference type="ARBA" id="ARBA00023015"/>
    </source>
</evidence>
<evidence type="ECO:0000256" key="12">
    <source>
        <dbReference type="ARBA" id="ARBA00056233"/>
    </source>
</evidence>
<feature type="compositionally biased region" description="Low complexity" evidence="15">
    <location>
        <begin position="224"/>
        <end position="244"/>
    </location>
</feature>
<dbReference type="FunFam" id="3.30.160.60:FF:000152">
    <property type="entry name" value="DNA-binding protein creA"/>
    <property type="match status" value="1"/>
</dbReference>
<dbReference type="GO" id="GO:0000433">
    <property type="term" value="P:carbon catabolite repression of transcription from RNA polymerase II promoter by glucose"/>
    <property type="evidence" value="ECO:0007669"/>
    <property type="project" value="TreeGrafter"/>
</dbReference>
<evidence type="ECO:0000256" key="15">
    <source>
        <dbReference type="SAM" id="MobiDB-lite"/>
    </source>
</evidence>
<dbReference type="AlphaFoldDB" id="C4XWN6"/>
<keyword evidence="10" id="KW-0539">Nucleus</keyword>
<dbReference type="GO" id="GO:0000978">
    <property type="term" value="F:RNA polymerase II cis-regulatory region sequence-specific DNA binding"/>
    <property type="evidence" value="ECO:0007669"/>
    <property type="project" value="TreeGrafter"/>
</dbReference>
<dbReference type="GeneID" id="8499864"/>
<keyword evidence="7" id="KW-0805">Transcription regulation</keyword>
<evidence type="ECO:0000256" key="3">
    <source>
        <dbReference type="ARBA" id="ARBA00022723"/>
    </source>
</evidence>
<feature type="region of interest" description="Disordered" evidence="15">
    <location>
        <begin position="224"/>
        <end position="248"/>
    </location>
</feature>
<organism evidence="17 18">
    <name type="scientific">Clavispora lusitaniae (strain ATCC 42720)</name>
    <name type="common">Yeast</name>
    <name type="synonym">Candida lusitaniae</name>
    <dbReference type="NCBI Taxonomy" id="306902"/>
    <lineage>
        <taxon>Eukaryota</taxon>
        <taxon>Fungi</taxon>
        <taxon>Dikarya</taxon>
        <taxon>Ascomycota</taxon>
        <taxon>Saccharomycotina</taxon>
        <taxon>Pichiomycetes</taxon>
        <taxon>Metschnikowiaceae</taxon>
        <taxon>Clavispora</taxon>
    </lineage>
</organism>
<dbReference type="VEuPathDB" id="FungiDB:CLUG_00359"/>
<keyword evidence="6" id="KW-0862">Zinc</keyword>
<evidence type="ECO:0000256" key="6">
    <source>
        <dbReference type="ARBA" id="ARBA00022833"/>
    </source>
</evidence>
<dbReference type="GO" id="GO:0005737">
    <property type="term" value="C:cytoplasm"/>
    <property type="evidence" value="ECO:0007669"/>
    <property type="project" value="TreeGrafter"/>
</dbReference>
<keyword evidence="8" id="KW-0238">DNA-binding</keyword>
<dbReference type="GO" id="GO:0008270">
    <property type="term" value="F:zinc ion binding"/>
    <property type="evidence" value="ECO:0007669"/>
    <property type="project" value="UniProtKB-KW"/>
</dbReference>
<dbReference type="InterPro" id="IPR013087">
    <property type="entry name" value="Znf_C2H2_type"/>
</dbReference>
<evidence type="ECO:0000313" key="18">
    <source>
        <dbReference type="Proteomes" id="UP000007703"/>
    </source>
</evidence>
<dbReference type="PROSITE" id="PS50157">
    <property type="entry name" value="ZINC_FINGER_C2H2_2"/>
    <property type="match status" value="2"/>
</dbReference>
<comment type="subcellular location">
    <subcellularLocation>
        <location evidence="1">Nucleus</location>
    </subcellularLocation>
</comment>
<evidence type="ECO:0000313" key="17">
    <source>
        <dbReference type="EMBL" id="EEQ36235.1"/>
    </source>
</evidence>
<dbReference type="KEGG" id="clu:CLUG_00359"/>
<dbReference type="GO" id="GO:0005634">
    <property type="term" value="C:nucleus"/>
    <property type="evidence" value="ECO:0007669"/>
    <property type="project" value="UniProtKB-SubCell"/>
</dbReference>
<accession>C4XWN6</accession>
<dbReference type="OrthoDB" id="654211at2759"/>
<dbReference type="InterPro" id="IPR036236">
    <property type="entry name" value="Znf_C2H2_sf"/>
</dbReference>
<dbReference type="InterPro" id="IPR051007">
    <property type="entry name" value="creA/MIG_C2H2-ZnF"/>
</dbReference>
<dbReference type="InParanoid" id="C4XWN6"/>
<evidence type="ECO:0000256" key="1">
    <source>
        <dbReference type="ARBA" id="ARBA00004123"/>
    </source>
</evidence>
<keyword evidence="2" id="KW-0678">Repressor</keyword>
<dbReference type="STRING" id="306902.C4XWN6"/>
<reference evidence="17 18" key="1">
    <citation type="journal article" date="2009" name="Nature">
        <title>Evolution of pathogenicity and sexual reproduction in eight Candida genomes.</title>
        <authorList>
            <person name="Butler G."/>
            <person name="Rasmussen M.D."/>
            <person name="Lin M.F."/>
            <person name="Santos M.A."/>
            <person name="Sakthikumar S."/>
            <person name="Munro C.A."/>
            <person name="Rheinbay E."/>
            <person name="Grabherr M."/>
            <person name="Forche A."/>
            <person name="Reedy J.L."/>
            <person name="Agrafioti I."/>
            <person name="Arnaud M.B."/>
            <person name="Bates S."/>
            <person name="Brown A.J."/>
            <person name="Brunke S."/>
            <person name="Costanzo M.C."/>
            <person name="Fitzpatrick D.A."/>
            <person name="de Groot P.W."/>
            <person name="Harris D."/>
            <person name="Hoyer L.L."/>
            <person name="Hube B."/>
            <person name="Klis F.M."/>
            <person name="Kodira C."/>
            <person name="Lennard N."/>
            <person name="Logue M.E."/>
            <person name="Martin R."/>
            <person name="Neiman A.M."/>
            <person name="Nikolaou E."/>
            <person name="Quail M.A."/>
            <person name="Quinn J."/>
            <person name="Santos M.C."/>
            <person name="Schmitzberger F.F."/>
            <person name="Sherlock G."/>
            <person name="Shah P."/>
            <person name="Silverstein K.A."/>
            <person name="Skrzypek M.S."/>
            <person name="Soll D."/>
            <person name="Staggs R."/>
            <person name="Stansfield I."/>
            <person name="Stumpf M.P."/>
            <person name="Sudbery P.E."/>
            <person name="Srikantha T."/>
            <person name="Zeng Q."/>
            <person name="Berman J."/>
            <person name="Berriman M."/>
            <person name="Heitman J."/>
            <person name="Gow N.A."/>
            <person name="Lorenz M.C."/>
            <person name="Birren B.W."/>
            <person name="Kellis M."/>
            <person name="Cuomo C.A."/>
        </authorList>
    </citation>
    <scope>NUCLEOTIDE SEQUENCE [LARGE SCALE GENOMIC DNA]</scope>
    <source>
        <strain evidence="17 18">ATCC 42720</strain>
    </source>
</reference>
<dbReference type="PROSITE" id="PS00028">
    <property type="entry name" value="ZINC_FINGER_C2H2_1"/>
    <property type="match status" value="2"/>
</dbReference>
<comment type="similarity">
    <text evidence="11">Belongs to the creA/MIG C2H2-type zinc-finger protein family.</text>
</comment>
<dbReference type="Gene3D" id="3.30.160.60">
    <property type="entry name" value="Classic Zinc Finger"/>
    <property type="match status" value="2"/>
</dbReference>
<dbReference type="FunFam" id="3.30.160.60:FF:000089">
    <property type="entry name" value="DNA-binding protein creA"/>
    <property type="match status" value="1"/>
</dbReference>
<evidence type="ECO:0000256" key="4">
    <source>
        <dbReference type="ARBA" id="ARBA00022737"/>
    </source>
</evidence>
<evidence type="ECO:0000256" key="10">
    <source>
        <dbReference type="ARBA" id="ARBA00023242"/>
    </source>
</evidence>
<gene>
    <name evidence="17" type="ORF">CLUG_00359</name>
</gene>